<evidence type="ECO:0008006" key="7">
    <source>
        <dbReference type="Google" id="ProtNLM"/>
    </source>
</evidence>
<reference evidence="5 6" key="1">
    <citation type="submission" date="2024-04" db="EMBL/GenBank/DDBJ databases">
        <authorList>
            <consortium name="Genoscope - CEA"/>
            <person name="William W."/>
        </authorList>
    </citation>
    <scope>NUCLEOTIDE SEQUENCE [LARGE SCALE GENOMIC DNA]</scope>
</reference>
<organism evidence="5 6">
    <name type="scientific">Lymnaea stagnalis</name>
    <name type="common">Great pond snail</name>
    <name type="synonym">Helix stagnalis</name>
    <dbReference type="NCBI Taxonomy" id="6523"/>
    <lineage>
        <taxon>Eukaryota</taxon>
        <taxon>Metazoa</taxon>
        <taxon>Spiralia</taxon>
        <taxon>Lophotrochozoa</taxon>
        <taxon>Mollusca</taxon>
        <taxon>Gastropoda</taxon>
        <taxon>Heterobranchia</taxon>
        <taxon>Euthyneura</taxon>
        <taxon>Panpulmonata</taxon>
        <taxon>Hygrophila</taxon>
        <taxon>Lymnaeoidea</taxon>
        <taxon>Lymnaeidae</taxon>
        <taxon>Lymnaea</taxon>
    </lineage>
</organism>
<feature type="domain" description="Nephrocystin 3-like N-terminal" evidence="3">
    <location>
        <begin position="116"/>
        <end position="241"/>
    </location>
</feature>
<keyword evidence="1" id="KW-0853">WD repeat</keyword>
<evidence type="ECO:0000259" key="3">
    <source>
        <dbReference type="Pfam" id="PF24883"/>
    </source>
</evidence>
<dbReference type="InterPro" id="IPR056884">
    <property type="entry name" value="NPHP3-like_N"/>
</dbReference>
<evidence type="ECO:0000256" key="2">
    <source>
        <dbReference type="ARBA" id="ARBA00022737"/>
    </source>
</evidence>
<dbReference type="EMBL" id="CAXITT010000835">
    <property type="protein sequence ID" value="CAL1546622.1"/>
    <property type="molecule type" value="Genomic_DNA"/>
</dbReference>
<feature type="domain" description="NWD1/2-like winged helix-turn-helix" evidence="4">
    <location>
        <begin position="354"/>
        <end position="462"/>
    </location>
</feature>
<protein>
    <recommendedName>
        <fullName evidence="7">NACHT domain-containing protein</fullName>
    </recommendedName>
</protein>
<proteinExistence type="predicted"/>
<dbReference type="InterPro" id="IPR027417">
    <property type="entry name" value="P-loop_NTPase"/>
</dbReference>
<gene>
    <name evidence="5" type="ORF">GSLYS_00019999001</name>
</gene>
<dbReference type="InterPro" id="IPR057588">
    <property type="entry name" value="NWD1/2-like_WH"/>
</dbReference>
<name>A0AAV2ILN7_LYMST</name>
<keyword evidence="2" id="KW-0677">Repeat</keyword>
<dbReference type="Pfam" id="PF25469">
    <property type="entry name" value="WHD_NWD1"/>
    <property type="match status" value="1"/>
</dbReference>
<dbReference type="AlphaFoldDB" id="A0AAV2ILN7"/>
<dbReference type="SUPFAM" id="SSF52540">
    <property type="entry name" value="P-loop containing nucleoside triphosphate hydrolases"/>
    <property type="match status" value="1"/>
</dbReference>
<evidence type="ECO:0000259" key="4">
    <source>
        <dbReference type="Pfam" id="PF25469"/>
    </source>
</evidence>
<feature type="non-terminal residue" evidence="5">
    <location>
        <position position="548"/>
    </location>
</feature>
<dbReference type="Pfam" id="PF24883">
    <property type="entry name" value="NPHP3_N"/>
    <property type="match status" value="1"/>
</dbReference>
<feature type="non-terminal residue" evidence="5">
    <location>
        <position position="1"/>
    </location>
</feature>
<evidence type="ECO:0000313" key="5">
    <source>
        <dbReference type="EMBL" id="CAL1546622.1"/>
    </source>
</evidence>
<evidence type="ECO:0000256" key="1">
    <source>
        <dbReference type="ARBA" id="ARBA00022574"/>
    </source>
</evidence>
<accession>A0AAV2ILN7</accession>
<comment type="caution">
    <text evidence="5">The sequence shown here is derived from an EMBL/GenBank/DDBJ whole genome shotgun (WGS) entry which is preliminary data.</text>
</comment>
<keyword evidence="6" id="KW-1185">Reference proteome</keyword>
<dbReference type="Gene3D" id="3.40.50.300">
    <property type="entry name" value="P-loop containing nucleotide triphosphate hydrolases"/>
    <property type="match status" value="1"/>
</dbReference>
<dbReference type="PANTHER" id="PTHR19871">
    <property type="entry name" value="BETA TRANSDUCIN-RELATED PROTEIN"/>
    <property type="match status" value="1"/>
</dbReference>
<evidence type="ECO:0000313" key="6">
    <source>
        <dbReference type="Proteomes" id="UP001497497"/>
    </source>
</evidence>
<dbReference type="PANTHER" id="PTHR19871:SF14">
    <property type="entry name" value="DUF4062 DOMAIN-CONTAINING PROTEIN"/>
    <property type="match status" value="1"/>
</dbReference>
<dbReference type="Proteomes" id="UP001497497">
    <property type="component" value="Unassembled WGS sequence"/>
</dbReference>
<sequence length="548" mass="62937">FFQVEADVHVESLITSLKEDCKTCVCPANVQSYSVQWRDGGIQPDSHTEHREYLTRFCSDFVTGVKSLIDMDALTRDSLIRQREYYSLYTEILHHSHFCKLKSEAFCGQQETLEHIKDYILDPTNRKPFVIHAQSGAGKTSVLAMAMNSLKLWIKEKHIGIIRFLGTSPLSTDIYNVLFSICGQLADITESIMEPQSYRTMKGLAMYLPRFFRSIASTARQPVIIFLDSLDQLEDSHEAYTAWWLPVNLPPNIKLIISTLPDCHDILTNLVAAIGQKKNFVEVPVLPDDTSREIVAKYLTLKRRMVSDEQMGFLLDTFRKSPNPLYLKLLMDQAVFWNSCTPMSELVLPNSVRVAINNLFDKLEVKFGCKFVQGALGLITIGQNGLSEIELEDALSCMDDVMNEIYRFHDPPVPGMIRVPPVMWARLRFDIKEYLVERQSQGQTTLYWYHRQFIEAASERYTPGTRGQLLHNVLFEMFASEQGVRKDIVLTDRNNLLIPDADRNTTPQPTTWGNTRKLECLTYHLNNSEKVQDRDFAKKTTYCNLQFL</sequence>
<dbReference type="InterPro" id="IPR052752">
    <property type="entry name" value="NACHT-WD_repeat"/>
</dbReference>